<comment type="caution">
    <text evidence="3">The sequence shown here is derived from an EMBL/GenBank/DDBJ whole genome shotgun (WGS) entry which is preliminary data.</text>
</comment>
<protein>
    <submittedName>
        <fullName evidence="3">Uncharacterized protein</fullName>
    </submittedName>
</protein>
<gene>
    <name evidence="3" type="ORF">EV421DRAFT_1740243</name>
</gene>
<keyword evidence="1" id="KW-1133">Transmembrane helix</keyword>
<keyword evidence="1" id="KW-0812">Transmembrane</keyword>
<reference evidence="3" key="1">
    <citation type="submission" date="2023-06" db="EMBL/GenBank/DDBJ databases">
        <authorList>
            <consortium name="Lawrence Berkeley National Laboratory"/>
            <person name="Ahrendt S."/>
            <person name="Sahu N."/>
            <person name="Indic B."/>
            <person name="Wong-Bajracharya J."/>
            <person name="Merenyi Z."/>
            <person name="Ke H.-M."/>
            <person name="Monk M."/>
            <person name="Kocsube S."/>
            <person name="Drula E."/>
            <person name="Lipzen A."/>
            <person name="Balint B."/>
            <person name="Henrissat B."/>
            <person name="Andreopoulos B."/>
            <person name="Martin F.M."/>
            <person name="Harder C.B."/>
            <person name="Rigling D."/>
            <person name="Ford K.L."/>
            <person name="Foster G.D."/>
            <person name="Pangilinan J."/>
            <person name="Papanicolaou A."/>
            <person name="Barry K."/>
            <person name="LaButti K."/>
            <person name="Viragh M."/>
            <person name="Koriabine M."/>
            <person name="Yan M."/>
            <person name="Riley R."/>
            <person name="Champramary S."/>
            <person name="Plett K.L."/>
            <person name="Tsai I.J."/>
            <person name="Slot J."/>
            <person name="Sipos G."/>
            <person name="Plett J."/>
            <person name="Nagy L.G."/>
            <person name="Grigoriev I.V."/>
        </authorList>
    </citation>
    <scope>NUCLEOTIDE SEQUENCE</scope>
    <source>
        <strain evidence="3">FPL87.14</strain>
    </source>
</reference>
<evidence type="ECO:0000313" key="4">
    <source>
        <dbReference type="Proteomes" id="UP001175226"/>
    </source>
</evidence>
<dbReference type="EMBL" id="JAUEPT010000063">
    <property type="protein sequence ID" value="KAK0435372.1"/>
    <property type="molecule type" value="Genomic_DNA"/>
</dbReference>
<keyword evidence="1" id="KW-0472">Membrane</keyword>
<evidence type="ECO:0000256" key="2">
    <source>
        <dbReference type="SAM" id="SignalP"/>
    </source>
</evidence>
<name>A0AA39J4Y0_9AGAR</name>
<feature type="signal peptide" evidence="2">
    <location>
        <begin position="1"/>
        <end position="18"/>
    </location>
</feature>
<proteinExistence type="predicted"/>
<dbReference type="AlphaFoldDB" id="A0AA39J4Y0"/>
<organism evidence="3 4">
    <name type="scientific">Armillaria borealis</name>
    <dbReference type="NCBI Taxonomy" id="47425"/>
    <lineage>
        <taxon>Eukaryota</taxon>
        <taxon>Fungi</taxon>
        <taxon>Dikarya</taxon>
        <taxon>Basidiomycota</taxon>
        <taxon>Agaricomycotina</taxon>
        <taxon>Agaricomycetes</taxon>
        <taxon>Agaricomycetidae</taxon>
        <taxon>Agaricales</taxon>
        <taxon>Marasmiineae</taxon>
        <taxon>Physalacriaceae</taxon>
        <taxon>Armillaria</taxon>
    </lineage>
</organism>
<dbReference type="Proteomes" id="UP001175226">
    <property type="component" value="Unassembled WGS sequence"/>
</dbReference>
<sequence>MAELCLLSVLSVWDGLFSLVILSGHMETFSCCLRSFMEGRMTMLNALSAGGVGEDGTRSWTKQLLGESMVTQLGSRREMQMEVDWVLVSLLLICIILVYSRSCNETVYQYYSSGIPEDPVGARKVTERWKVSEKIGKDS</sequence>
<feature type="transmembrane region" description="Helical" evidence="1">
    <location>
        <begin position="83"/>
        <end position="100"/>
    </location>
</feature>
<evidence type="ECO:0000313" key="3">
    <source>
        <dbReference type="EMBL" id="KAK0435372.1"/>
    </source>
</evidence>
<keyword evidence="2" id="KW-0732">Signal</keyword>
<evidence type="ECO:0000256" key="1">
    <source>
        <dbReference type="SAM" id="Phobius"/>
    </source>
</evidence>
<keyword evidence="4" id="KW-1185">Reference proteome</keyword>
<accession>A0AA39J4Y0</accession>
<feature type="chain" id="PRO_5041407593" evidence="2">
    <location>
        <begin position="19"/>
        <end position="139"/>
    </location>
</feature>